<proteinExistence type="predicted"/>
<protein>
    <recommendedName>
        <fullName evidence="3">Lipoprotein</fullName>
    </recommendedName>
</protein>
<comment type="caution">
    <text evidence="1">The sequence shown here is derived from an EMBL/GenBank/DDBJ whole genome shotgun (WGS) entry which is preliminary data.</text>
</comment>
<organism evidence="1 2">
    <name type="scientific">Chryseobacterium aquaticum</name>
    <dbReference type="NCBI Taxonomy" id="452084"/>
    <lineage>
        <taxon>Bacteria</taxon>
        <taxon>Pseudomonadati</taxon>
        <taxon>Bacteroidota</taxon>
        <taxon>Flavobacteriia</taxon>
        <taxon>Flavobacteriales</taxon>
        <taxon>Weeksellaceae</taxon>
        <taxon>Chryseobacterium group</taxon>
        <taxon>Chryseobacterium</taxon>
    </lineage>
</organism>
<gene>
    <name evidence="1" type="ORF">HIO71_12915</name>
</gene>
<dbReference type="PROSITE" id="PS51257">
    <property type="entry name" value="PROKAR_LIPOPROTEIN"/>
    <property type="match status" value="1"/>
</dbReference>
<evidence type="ECO:0008006" key="3">
    <source>
        <dbReference type="Google" id="ProtNLM"/>
    </source>
</evidence>
<sequence length="331" mass="39259">MKLFQLFILLFILISCKKENIYYYANKTPIKDSTVIRFVDTELQRLKIDTKQKNLEIHTTLDSTSYKTNLDSIRNKVFEEALTYSLNNHDKQAFDDWFREKIIIVDNHTRKVINFYSSFRTKKYDRNDVSLGGLRKNIRLGNALYDNSNSEIPENHLVNHAPQIISGKELEMSKEEVQFLSKFDIKNFNTKSYFLNYIRYLDVIKILQSYNDGVVKEPFVIEKVLINKKMIYFKKDNPHKIFGAKSLEKIKQVFSNQYSFGAFKTQLTNTQSLIFFVTNSDYYTIINDGKYTYFIYIFGAVITNLDKKEYKIILPKIFKKIDIQYYNAIRK</sequence>
<dbReference type="EMBL" id="JABCJF010000006">
    <property type="protein sequence ID" value="NMR35089.1"/>
    <property type="molecule type" value="Genomic_DNA"/>
</dbReference>
<accession>A0A848N9S3</accession>
<evidence type="ECO:0000313" key="2">
    <source>
        <dbReference type="Proteomes" id="UP000548067"/>
    </source>
</evidence>
<name>A0A848N9S3_9FLAO</name>
<reference evidence="1 2" key="1">
    <citation type="submission" date="2020-04" db="EMBL/GenBank/DDBJ databases">
        <title>Genome analysis and antimicrobial resistance characteristics of Chryseobacterium aquaticum isolated from farmed salmonids.</title>
        <authorList>
            <person name="Saticioglu I.B."/>
            <person name="Duman M."/>
            <person name="Altun S."/>
        </authorList>
    </citation>
    <scope>NUCLEOTIDE SEQUENCE [LARGE SCALE GENOMIC DNA]</scope>
    <source>
        <strain evidence="1 2">C-174</strain>
    </source>
</reference>
<evidence type="ECO:0000313" key="1">
    <source>
        <dbReference type="EMBL" id="NMR35089.1"/>
    </source>
</evidence>
<dbReference type="RefSeq" id="WP_169321781.1">
    <property type="nucleotide sequence ID" value="NZ_JABCJF010000006.1"/>
</dbReference>
<dbReference type="AlphaFoldDB" id="A0A848N9S3"/>
<dbReference type="Proteomes" id="UP000548067">
    <property type="component" value="Unassembled WGS sequence"/>
</dbReference>